<evidence type="ECO:0000256" key="1">
    <source>
        <dbReference type="SAM" id="MobiDB-lite"/>
    </source>
</evidence>
<protein>
    <submittedName>
        <fullName evidence="3">Uncharacterized protein</fullName>
    </submittedName>
</protein>
<comment type="caution">
    <text evidence="3">The sequence shown here is derived from an EMBL/GenBank/DDBJ whole genome shotgun (WGS) entry which is preliminary data.</text>
</comment>
<keyword evidence="2" id="KW-0812">Transmembrane</keyword>
<feature type="transmembrane region" description="Helical" evidence="2">
    <location>
        <begin position="24"/>
        <end position="43"/>
    </location>
</feature>
<accession>A0A6A0A4P4</accession>
<dbReference type="Proteomes" id="UP000485058">
    <property type="component" value="Unassembled WGS sequence"/>
</dbReference>
<keyword evidence="4" id="KW-1185">Reference proteome</keyword>
<keyword evidence="2" id="KW-1133">Transmembrane helix</keyword>
<dbReference type="AlphaFoldDB" id="A0A6A0A4P4"/>
<dbReference type="EMBL" id="BLLF01003002">
    <property type="protein sequence ID" value="GFH26052.1"/>
    <property type="molecule type" value="Genomic_DNA"/>
</dbReference>
<keyword evidence="2" id="KW-0472">Membrane</keyword>
<reference evidence="3 4" key="1">
    <citation type="submission" date="2020-02" db="EMBL/GenBank/DDBJ databases">
        <title>Draft genome sequence of Haematococcus lacustris strain NIES-144.</title>
        <authorList>
            <person name="Morimoto D."/>
            <person name="Nakagawa S."/>
            <person name="Yoshida T."/>
            <person name="Sawayama S."/>
        </authorList>
    </citation>
    <scope>NUCLEOTIDE SEQUENCE [LARGE SCALE GENOMIC DNA]</scope>
    <source>
        <strain evidence="3 4">NIES-144</strain>
    </source>
</reference>
<sequence>MCFLSDRADAKLGLLPSWYLPLRGWLTTLSMLSMLATTTYFVAKDVAKVRARMAEEDNAKAAKLAARHDTERTASESPAKQAGRWRG</sequence>
<proteinExistence type="predicted"/>
<evidence type="ECO:0000313" key="3">
    <source>
        <dbReference type="EMBL" id="GFH26052.1"/>
    </source>
</evidence>
<evidence type="ECO:0000313" key="4">
    <source>
        <dbReference type="Proteomes" id="UP000485058"/>
    </source>
</evidence>
<feature type="compositionally biased region" description="Basic and acidic residues" evidence="1">
    <location>
        <begin position="60"/>
        <end position="74"/>
    </location>
</feature>
<evidence type="ECO:0000256" key="2">
    <source>
        <dbReference type="SAM" id="Phobius"/>
    </source>
</evidence>
<feature type="region of interest" description="Disordered" evidence="1">
    <location>
        <begin position="60"/>
        <end position="87"/>
    </location>
</feature>
<name>A0A6A0A4P4_HAELA</name>
<organism evidence="3 4">
    <name type="scientific">Haematococcus lacustris</name>
    <name type="common">Green alga</name>
    <name type="synonym">Haematococcus pluvialis</name>
    <dbReference type="NCBI Taxonomy" id="44745"/>
    <lineage>
        <taxon>Eukaryota</taxon>
        <taxon>Viridiplantae</taxon>
        <taxon>Chlorophyta</taxon>
        <taxon>core chlorophytes</taxon>
        <taxon>Chlorophyceae</taxon>
        <taxon>CS clade</taxon>
        <taxon>Chlamydomonadales</taxon>
        <taxon>Haematococcaceae</taxon>
        <taxon>Haematococcus</taxon>
    </lineage>
</organism>
<gene>
    <name evidence="3" type="ORF">HaLaN_24131</name>
</gene>